<dbReference type="STRING" id="1612624.ADU59_04475"/>
<dbReference type="PANTHER" id="PTHR36513">
    <property type="entry name" value="ABC TRANSMEMBRANE TYPE-1 DOMAIN-CONTAINING PROTEIN"/>
    <property type="match status" value="1"/>
</dbReference>
<dbReference type="PANTHER" id="PTHR36513:SF1">
    <property type="entry name" value="TRANSMEMBRANE PROTEIN"/>
    <property type="match status" value="1"/>
</dbReference>
<feature type="compositionally biased region" description="Polar residues" evidence="1">
    <location>
        <begin position="414"/>
        <end position="424"/>
    </location>
</feature>
<dbReference type="AlphaFoldDB" id="A0A1C7P6K6"/>
<dbReference type="SUPFAM" id="SSF53474">
    <property type="entry name" value="alpha/beta-Hydrolases"/>
    <property type="match status" value="1"/>
</dbReference>
<organism evidence="2 3">
    <name type="scientific">Pararhizobium polonicum</name>
    <dbReference type="NCBI Taxonomy" id="1612624"/>
    <lineage>
        <taxon>Bacteria</taxon>
        <taxon>Pseudomonadati</taxon>
        <taxon>Pseudomonadota</taxon>
        <taxon>Alphaproteobacteria</taxon>
        <taxon>Hyphomicrobiales</taxon>
        <taxon>Rhizobiaceae</taxon>
        <taxon>Rhizobium/Agrobacterium group</taxon>
        <taxon>Pararhizobium</taxon>
    </lineage>
</organism>
<evidence type="ECO:0000313" key="3">
    <source>
        <dbReference type="Proteomes" id="UP000093111"/>
    </source>
</evidence>
<proteinExistence type="predicted"/>
<comment type="caution">
    <text evidence="2">The sequence shown here is derived from an EMBL/GenBank/DDBJ whole genome shotgun (WGS) entry which is preliminary data.</text>
</comment>
<dbReference type="EMBL" id="LGLV01000004">
    <property type="protein sequence ID" value="OBZ96965.1"/>
    <property type="molecule type" value="Genomic_DNA"/>
</dbReference>
<gene>
    <name evidence="2" type="ORF">ADU59_04475</name>
</gene>
<dbReference type="Proteomes" id="UP000093111">
    <property type="component" value="Unassembled WGS sequence"/>
</dbReference>
<dbReference type="InterPro" id="IPR029058">
    <property type="entry name" value="AB_hydrolase_fold"/>
</dbReference>
<dbReference type="InterPro" id="IPR010297">
    <property type="entry name" value="DUF900_hydrolase"/>
</dbReference>
<evidence type="ECO:0000313" key="2">
    <source>
        <dbReference type="EMBL" id="OBZ96965.1"/>
    </source>
</evidence>
<dbReference type="InterPro" id="IPR014586">
    <property type="entry name" value="UCP033909"/>
</dbReference>
<keyword evidence="3" id="KW-1185">Reference proteome</keyword>
<reference evidence="2 3" key="1">
    <citation type="journal article" date="2016" name="Syst. Appl. Microbiol.">
        <title>Pararhizobium polonicum sp. nov. isolated from tumors on stone fruit rootstocks.</title>
        <authorList>
            <person name="Pulawska J."/>
            <person name="Kuzmanovic N."/>
            <person name="Willems A."/>
            <person name="Pothier J.F."/>
        </authorList>
    </citation>
    <scope>NUCLEOTIDE SEQUENCE [LARGE SCALE GENOMIC DNA]</scope>
    <source>
        <strain evidence="2 3">F5.1</strain>
    </source>
</reference>
<dbReference type="Pfam" id="PF05990">
    <property type="entry name" value="DUF900"/>
    <property type="match status" value="1"/>
</dbReference>
<evidence type="ECO:0000256" key="1">
    <source>
        <dbReference type="SAM" id="MobiDB-lite"/>
    </source>
</evidence>
<protein>
    <submittedName>
        <fullName evidence="2">Esterase</fullName>
    </submittedName>
</protein>
<dbReference type="Gene3D" id="3.40.50.1820">
    <property type="entry name" value="alpha/beta hydrolase"/>
    <property type="match status" value="1"/>
</dbReference>
<dbReference type="PATRIC" id="fig|1612624.7.peg.937"/>
<feature type="region of interest" description="Disordered" evidence="1">
    <location>
        <begin position="402"/>
        <end position="424"/>
    </location>
</feature>
<dbReference type="PIRSF" id="PIRSF033909">
    <property type="entry name" value="UCP033909"/>
    <property type="match status" value="1"/>
</dbReference>
<accession>A0A1C7P6K6</accession>
<sequence length="424" mass="45707">MTPVSNGRPVTPASPGSLRRMAVTLPLVLALSACGGHVKGVMQPLDLAAEPRGNAVVDMLVATSRQPSDNPATLFSGERSALPSITDVAVSIPSGKVRAAGTVQWPKKLPPNPETDFAVVRVQPLATAQQGRDWVHRHASGGHAMVFIHGFNNTYEDSVFRFAQIVHDSGADVTPILFTWPSRAKVFDYNYDKESTNYSRTALEMTLKALVEDKNIKDITILAHSMGTWLAMESIRQMAIRDGSLPKKIENVILASPDIDVDVFSRQWSELGDRKPNFTIFVSQDDRALALSRYISGDVQRLGQINPAEEPYRTKLENAGITVVDLTKVKSTDRLNHGKFAESPQIVQLIGQRLVTGQTLTDSDIGVGDGITAIVAGTVNTVGKVAATTVATPVDLLSGNIRPLPKKKPADSGATFQSESAPLN</sequence>
<dbReference type="OrthoDB" id="9797755at2"/>
<name>A0A1C7P6K6_9HYPH</name>